<dbReference type="CDD" id="cd01949">
    <property type="entry name" value="GGDEF"/>
    <property type="match status" value="1"/>
</dbReference>
<dbReference type="SMART" id="SM00267">
    <property type="entry name" value="GGDEF"/>
    <property type="match status" value="1"/>
</dbReference>
<keyword evidence="1" id="KW-0472">Membrane</keyword>
<dbReference type="PANTHER" id="PTHR46663:SF2">
    <property type="entry name" value="GGDEF DOMAIN-CONTAINING PROTEIN"/>
    <property type="match status" value="1"/>
</dbReference>
<dbReference type="FunFam" id="3.30.70.270:FF:000001">
    <property type="entry name" value="Diguanylate cyclase domain protein"/>
    <property type="match status" value="1"/>
</dbReference>
<sequence length="391" mass="41133">MKFPLAAPPSAAVLVELVGLLYSAAVPIVLIGAALTSVGVFAMTIDDDGIVAALTYSSIVITGARLLLVILYRRRAARLALTVEEARRWEQAYGAACIVAALCVGGFGARFTLLESSTLQTMGVALLFAYCAGQVTRVCIRPWICVPTLIAAALPVIVALAWRGGTDAFALAAFLLFFLFASFETVAYGHRTALTLILAKQQLAALARRDPLTGLENRAALRETIAAAALGLEGTGESLAVHCLDLDRFKEINDQHGHPLGDALLKAVAARLTGAIRAQDTVIRLGGDEFVVVQAGGVDPTSAEMLARRILQSIGAPFAIDGVELCVGVSIGIALAPKDGSTMDALMARADQALYVAKAKGRNSFRFFDPNDGLAANDAIVAAWRARKETA</sequence>
<dbReference type="PROSITE" id="PS50887">
    <property type="entry name" value="GGDEF"/>
    <property type="match status" value="1"/>
</dbReference>
<feature type="transmembrane region" description="Helical" evidence="1">
    <location>
        <begin position="49"/>
        <end position="72"/>
    </location>
</feature>
<feature type="transmembrane region" description="Helical" evidence="1">
    <location>
        <begin position="12"/>
        <end position="43"/>
    </location>
</feature>
<dbReference type="InterPro" id="IPR052163">
    <property type="entry name" value="DGC-Regulatory_Protein"/>
</dbReference>
<dbReference type="AlphaFoldDB" id="A0A9W6J0X5"/>
<keyword evidence="4" id="KW-1185">Reference proteome</keyword>
<reference evidence="3" key="1">
    <citation type="journal article" date="2014" name="Int. J. Syst. Evol. Microbiol.">
        <title>Complete genome sequence of Corynebacterium casei LMG S-19264T (=DSM 44701T), isolated from a smear-ripened cheese.</title>
        <authorList>
            <consortium name="US DOE Joint Genome Institute (JGI-PGF)"/>
            <person name="Walter F."/>
            <person name="Albersmeier A."/>
            <person name="Kalinowski J."/>
            <person name="Ruckert C."/>
        </authorList>
    </citation>
    <scope>NUCLEOTIDE SEQUENCE</scope>
    <source>
        <strain evidence="3">VKM B-2347</strain>
    </source>
</reference>
<dbReference type="GO" id="GO:0003824">
    <property type="term" value="F:catalytic activity"/>
    <property type="evidence" value="ECO:0007669"/>
    <property type="project" value="UniProtKB-ARBA"/>
</dbReference>
<proteinExistence type="predicted"/>
<dbReference type="RefSeq" id="WP_271167937.1">
    <property type="nucleotide sequence ID" value="NZ_BSFI01000007.1"/>
</dbReference>
<protein>
    <recommendedName>
        <fullName evidence="2">GGDEF domain-containing protein</fullName>
    </recommendedName>
</protein>
<dbReference type="InterPro" id="IPR000160">
    <property type="entry name" value="GGDEF_dom"/>
</dbReference>
<keyword evidence="1" id="KW-1133">Transmembrane helix</keyword>
<dbReference type="Proteomes" id="UP001143372">
    <property type="component" value="Unassembled WGS sequence"/>
</dbReference>
<dbReference type="PANTHER" id="PTHR46663">
    <property type="entry name" value="DIGUANYLATE CYCLASE DGCT-RELATED"/>
    <property type="match status" value="1"/>
</dbReference>
<dbReference type="NCBIfam" id="TIGR00254">
    <property type="entry name" value="GGDEF"/>
    <property type="match status" value="1"/>
</dbReference>
<evidence type="ECO:0000256" key="1">
    <source>
        <dbReference type="SAM" id="Phobius"/>
    </source>
</evidence>
<evidence type="ECO:0000313" key="4">
    <source>
        <dbReference type="Proteomes" id="UP001143372"/>
    </source>
</evidence>
<comment type="caution">
    <text evidence="3">The sequence shown here is derived from an EMBL/GenBank/DDBJ whole genome shotgun (WGS) entry which is preliminary data.</text>
</comment>
<organism evidence="3 4">
    <name type="scientific">Hansschlegelia plantiphila</name>
    <dbReference type="NCBI Taxonomy" id="374655"/>
    <lineage>
        <taxon>Bacteria</taxon>
        <taxon>Pseudomonadati</taxon>
        <taxon>Pseudomonadota</taxon>
        <taxon>Alphaproteobacteria</taxon>
        <taxon>Hyphomicrobiales</taxon>
        <taxon>Methylopilaceae</taxon>
        <taxon>Hansschlegelia</taxon>
    </lineage>
</organism>
<feature type="transmembrane region" description="Helical" evidence="1">
    <location>
        <begin position="168"/>
        <end position="188"/>
    </location>
</feature>
<dbReference type="Gene3D" id="3.30.70.270">
    <property type="match status" value="1"/>
</dbReference>
<dbReference type="SUPFAM" id="SSF55073">
    <property type="entry name" value="Nucleotide cyclase"/>
    <property type="match status" value="1"/>
</dbReference>
<gene>
    <name evidence="3" type="ORF">GCM10008179_13210</name>
</gene>
<evidence type="ECO:0000313" key="3">
    <source>
        <dbReference type="EMBL" id="GLK67683.1"/>
    </source>
</evidence>
<reference evidence="3" key="2">
    <citation type="submission" date="2023-01" db="EMBL/GenBank/DDBJ databases">
        <authorList>
            <person name="Sun Q."/>
            <person name="Evtushenko L."/>
        </authorList>
    </citation>
    <scope>NUCLEOTIDE SEQUENCE</scope>
    <source>
        <strain evidence="3">VKM B-2347</strain>
    </source>
</reference>
<dbReference type="InterPro" id="IPR043128">
    <property type="entry name" value="Rev_trsase/Diguanyl_cyclase"/>
</dbReference>
<name>A0A9W6J0X5_9HYPH</name>
<evidence type="ECO:0000259" key="2">
    <source>
        <dbReference type="PROSITE" id="PS50887"/>
    </source>
</evidence>
<feature type="transmembrane region" description="Helical" evidence="1">
    <location>
        <begin position="143"/>
        <end position="162"/>
    </location>
</feature>
<feature type="transmembrane region" description="Helical" evidence="1">
    <location>
        <begin position="92"/>
        <end position="113"/>
    </location>
</feature>
<feature type="domain" description="GGDEF" evidence="2">
    <location>
        <begin position="237"/>
        <end position="370"/>
    </location>
</feature>
<dbReference type="Pfam" id="PF00990">
    <property type="entry name" value="GGDEF"/>
    <property type="match status" value="1"/>
</dbReference>
<keyword evidence="1" id="KW-0812">Transmembrane</keyword>
<dbReference type="EMBL" id="BSFI01000007">
    <property type="protein sequence ID" value="GLK67683.1"/>
    <property type="molecule type" value="Genomic_DNA"/>
</dbReference>
<dbReference type="InterPro" id="IPR029787">
    <property type="entry name" value="Nucleotide_cyclase"/>
</dbReference>
<accession>A0A9W6J0X5</accession>